<feature type="region of interest" description="Disordered" evidence="15">
    <location>
        <begin position="630"/>
        <end position="675"/>
    </location>
</feature>
<keyword evidence="11 14" id="KW-1133">Transmembrane helix</keyword>
<dbReference type="Pfam" id="PF00905">
    <property type="entry name" value="Transpeptidase"/>
    <property type="match status" value="1"/>
</dbReference>
<evidence type="ECO:0000313" key="18">
    <source>
        <dbReference type="EMBL" id="WML91919.1"/>
    </source>
</evidence>
<dbReference type="PANTHER" id="PTHR30627:SF2">
    <property type="entry name" value="PEPTIDOGLYCAN D,D-TRANSPEPTIDASE MRDA"/>
    <property type="match status" value="1"/>
</dbReference>
<evidence type="ECO:0000259" key="16">
    <source>
        <dbReference type="Pfam" id="PF00905"/>
    </source>
</evidence>
<evidence type="ECO:0000256" key="5">
    <source>
        <dbReference type="ARBA" id="ARBA00022645"/>
    </source>
</evidence>
<keyword evidence="12 14" id="KW-0472">Membrane</keyword>
<dbReference type="InterPro" id="IPR001460">
    <property type="entry name" value="PCN-bd_Tpept"/>
</dbReference>
<protein>
    <recommendedName>
        <fullName evidence="14">Peptidoglycan D,D-transpeptidase MrdA</fullName>
        <ecNumber evidence="14">3.4.16.4</ecNumber>
    </recommendedName>
    <alternativeName>
        <fullName evidence="14">Penicillin-binding protein 2</fullName>
        <shortName evidence="14">PBP-2</shortName>
    </alternativeName>
</protein>
<feature type="domain" description="Penicillin-binding protein transpeptidase" evidence="16">
    <location>
        <begin position="276"/>
        <end position="615"/>
    </location>
</feature>
<comment type="function">
    <text evidence="14">Catalyzes cross-linking of the peptidoglycan cell wall.</text>
</comment>
<evidence type="ECO:0000256" key="2">
    <source>
        <dbReference type="ARBA" id="ARBA00004236"/>
    </source>
</evidence>
<feature type="transmembrane region" description="Helical" evidence="14">
    <location>
        <begin position="20"/>
        <end position="39"/>
    </location>
</feature>
<keyword evidence="4 14" id="KW-0997">Cell inner membrane</keyword>
<dbReference type="InterPro" id="IPR012338">
    <property type="entry name" value="Beta-lactam/transpept-like"/>
</dbReference>
<keyword evidence="5 14" id="KW-0121">Carboxypeptidase</keyword>
<dbReference type="PANTHER" id="PTHR30627">
    <property type="entry name" value="PEPTIDOGLYCAN D,D-TRANSPEPTIDASE"/>
    <property type="match status" value="1"/>
</dbReference>
<accession>A0ABY9MTC4</accession>
<keyword evidence="3 14" id="KW-1003">Cell membrane</keyword>
<reference evidence="18 19" key="1">
    <citation type="submission" date="2023-08" db="EMBL/GenBank/DDBJ databases">
        <title>New molecular markers tilS and rpoB for phylogenetic and monitoring studies of the genus Thiothrix biodiversity.</title>
        <authorList>
            <person name="Ravin N.V."/>
            <person name="Smolyakov D."/>
            <person name="Markov N.D."/>
            <person name="Beletsky A.V."/>
            <person name="Mardanov A.V."/>
            <person name="Rudenko T.S."/>
            <person name="Grabovich M.Y."/>
        </authorList>
    </citation>
    <scope>NUCLEOTIDE SEQUENCE [LARGE SCALE GENOMIC DNA]</scope>
    <source>
        <strain evidence="18 19">MK1</strain>
    </source>
</reference>
<dbReference type="SUPFAM" id="SSF56601">
    <property type="entry name" value="beta-lactamase/transpeptidase-like"/>
    <property type="match status" value="1"/>
</dbReference>
<comment type="catalytic activity">
    <reaction evidence="14">
        <text>Preferential cleavage: (Ac)2-L-Lys-D-Ala-|-D-Ala. Also transpeptidation of peptidyl-alanyl moieties that are N-acyl substituents of D-alanine.</text>
        <dbReference type="EC" id="3.4.16.4"/>
    </reaction>
</comment>
<keyword evidence="8 14" id="KW-0378">Hydrolase</keyword>
<evidence type="ECO:0000256" key="13">
    <source>
        <dbReference type="ARBA" id="ARBA00023316"/>
    </source>
</evidence>
<dbReference type="NCBIfam" id="TIGR03423">
    <property type="entry name" value="pbp2_mrdA"/>
    <property type="match status" value="1"/>
</dbReference>
<keyword evidence="9 14" id="KW-0133">Cell shape</keyword>
<dbReference type="Proteomes" id="UP001236657">
    <property type="component" value="Chromosome"/>
</dbReference>
<evidence type="ECO:0000256" key="7">
    <source>
        <dbReference type="ARBA" id="ARBA00022692"/>
    </source>
</evidence>
<comment type="pathway">
    <text evidence="14">Cell wall biogenesis; peptidoglycan biosynthesis.</text>
</comment>
<proteinExistence type="inferred from homology"/>
<dbReference type="Pfam" id="PF03717">
    <property type="entry name" value="PBP_dimer"/>
    <property type="match status" value="1"/>
</dbReference>
<evidence type="ECO:0000259" key="17">
    <source>
        <dbReference type="Pfam" id="PF03717"/>
    </source>
</evidence>
<evidence type="ECO:0000256" key="3">
    <source>
        <dbReference type="ARBA" id="ARBA00022475"/>
    </source>
</evidence>
<dbReference type="HAMAP" id="MF_02081">
    <property type="entry name" value="MrdA_transpept"/>
    <property type="match status" value="1"/>
</dbReference>
<evidence type="ECO:0000256" key="11">
    <source>
        <dbReference type="ARBA" id="ARBA00022989"/>
    </source>
</evidence>
<evidence type="ECO:0000256" key="14">
    <source>
        <dbReference type="HAMAP-Rule" id="MF_02081"/>
    </source>
</evidence>
<dbReference type="SUPFAM" id="SSF56519">
    <property type="entry name" value="Penicillin binding protein dimerisation domain"/>
    <property type="match status" value="1"/>
</dbReference>
<evidence type="ECO:0000256" key="1">
    <source>
        <dbReference type="ARBA" id="ARBA00004167"/>
    </source>
</evidence>
<evidence type="ECO:0000313" key="19">
    <source>
        <dbReference type="Proteomes" id="UP001236657"/>
    </source>
</evidence>
<organism evidence="18 19">
    <name type="scientific">Thiothrix lacustris</name>
    <dbReference type="NCBI Taxonomy" id="525917"/>
    <lineage>
        <taxon>Bacteria</taxon>
        <taxon>Pseudomonadati</taxon>
        <taxon>Pseudomonadota</taxon>
        <taxon>Gammaproteobacteria</taxon>
        <taxon>Thiotrichales</taxon>
        <taxon>Thiotrichaceae</taxon>
        <taxon>Thiothrix</taxon>
    </lineage>
</organism>
<dbReference type="Gene3D" id="3.40.710.10">
    <property type="entry name" value="DD-peptidase/beta-lactamase superfamily"/>
    <property type="match status" value="1"/>
</dbReference>
<evidence type="ECO:0000256" key="4">
    <source>
        <dbReference type="ARBA" id="ARBA00022519"/>
    </source>
</evidence>
<evidence type="ECO:0000256" key="15">
    <source>
        <dbReference type="SAM" id="MobiDB-lite"/>
    </source>
</evidence>
<dbReference type="EC" id="3.4.16.4" evidence="14"/>
<keyword evidence="6 14" id="KW-0645">Protease</keyword>
<name>A0ABY9MTC4_9GAMM</name>
<feature type="compositionally biased region" description="Basic residues" evidence="15">
    <location>
        <begin position="653"/>
        <end position="675"/>
    </location>
</feature>
<dbReference type="InterPro" id="IPR036138">
    <property type="entry name" value="PBP_dimer_sf"/>
</dbReference>
<keyword evidence="13 14" id="KW-0961">Cell wall biogenesis/degradation</keyword>
<dbReference type="Gene3D" id="3.30.1390.30">
    <property type="entry name" value="Penicillin-binding protein 2a, domain 3"/>
    <property type="match status" value="1"/>
</dbReference>
<evidence type="ECO:0000256" key="12">
    <source>
        <dbReference type="ARBA" id="ARBA00023136"/>
    </source>
</evidence>
<comment type="subcellular location">
    <subcellularLocation>
        <location evidence="14">Cell inner membrane</location>
        <topology evidence="14">Single-pass membrane protein</topology>
    </subcellularLocation>
    <subcellularLocation>
        <location evidence="2">Cell membrane</location>
    </subcellularLocation>
    <subcellularLocation>
        <location evidence="1">Membrane</location>
        <topology evidence="1">Single-pass membrane protein</topology>
    </subcellularLocation>
</comment>
<gene>
    <name evidence="14 18" type="primary">mrdA</name>
    <name evidence="18" type="ORF">RCF98_06155</name>
</gene>
<evidence type="ECO:0000256" key="6">
    <source>
        <dbReference type="ARBA" id="ARBA00022670"/>
    </source>
</evidence>
<keyword evidence="7 14" id="KW-0812">Transmembrane</keyword>
<evidence type="ECO:0000256" key="8">
    <source>
        <dbReference type="ARBA" id="ARBA00022801"/>
    </source>
</evidence>
<comment type="caution">
    <text evidence="14">Lacks conserved residue(s) required for the propagation of feature annotation.</text>
</comment>
<dbReference type="InterPro" id="IPR005311">
    <property type="entry name" value="PBP_dimer"/>
</dbReference>
<evidence type="ECO:0000256" key="10">
    <source>
        <dbReference type="ARBA" id="ARBA00022984"/>
    </source>
</evidence>
<dbReference type="InterPro" id="IPR017790">
    <property type="entry name" value="Penicillin-binding_protein_2"/>
</dbReference>
<feature type="active site" description="Acyl-ester intermediate" evidence="14">
    <location>
        <position position="335"/>
    </location>
</feature>
<feature type="domain" description="Penicillin-binding protein dimerisation" evidence="17">
    <location>
        <begin position="62"/>
        <end position="242"/>
    </location>
</feature>
<dbReference type="Gene3D" id="3.90.1310.10">
    <property type="entry name" value="Penicillin-binding protein 2a (Domain 2)"/>
    <property type="match status" value="1"/>
</dbReference>
<keyword evidence="19" id="KW-1185">Reference proteome</keyword>
<keyword evidence="10 14" id="KW-0573">Peptidoglycan synthesis</keyword>
<dbReference type="GO" id="GO:0009002">
    <property type="term" value="F:serine-type D-Ala-D-Ala carboxypeptidase activity"/>
    <property type="evidence" value="ECO:0007669"/>
    <property type="project" value="UniProtKB-EC"/>
</dbReference>
<sequence>MSDRPIKLERDEQHMFNVRAIVAGIIILFALLAILGRVYQLQVSQHEQYSELSRQHYEKRIPIPPNRGQIYDRNGVLLADSHTQYVLEVVRDNIGDENGDGRSTLADVDVFIARLGAIIPLQEKDIRLFKTQVRRFKYQPIPIRVNLTEEEIAVFAVNRPRFPGVSMEVRMERYYPLINTASHVIGYVGRIDARDLERVDKDEYIGTTHIGKSGVEASHEDRLHGQAGYHLIEVDAHGKKQSVISEQEPIGGQDLFLGLDINLQIQAEKLLGAERGAIVAMDPSNGEVLALASMPTFDPNLFIDGISQKDYTSLRDDPDRPLFNRALQGTYPPGSTIKPMVGVAGLAERVVTPGSRVYDPGFFRLSGQKHVFRCWNKRGHGSVDLKYAIQQSCDTYFYDLAYRMGIDRFSSFMSRFGFGEKTGIDLPSEAAGLMPSKEWKERRYKRSWFPGDTVNIGIGQGYWISTPLQLAHAVSIVANHGIRLKPHVLRGVRTTRNEEEKLLKPEPFAPIEVDQRFWNLAIQGMENVMRPGGTARAAGAGAAYRIAGKTGTAQVFGLSGGKYNAGRLAKRLRDHALFVGFAPVDNPKIAVAVIVENSSGSGGHTAAPIGRKLMDAYLLQQYGENMLKPAGVVGVSPEPEPEPVVSKTEKSTKKVTKKSQSKTKEKLKKVRGARD</sequence>
<evidence type="ECO:0000256" key="9">
    <source>
        <dbReference type="ARBA" id="ARBA00022960"/>
    </source>
</evidence>
<comment type="similarity">
    <text evidence="14">Belongs to the transpeptidase family. MrdA subfamily.</text>
</comment>
<dbReference type="RefSeq" id="WP_308896883.1">
    <property type="nucleotide sequence ID" value="NZ_CP133218.1"/>
</dbReference>
<dbReference type="InterPro" id="IPR050515">
    <property type="entry name" value="Beta-lactam/transpept"/>
</dbReference>
<dbReference type="EMBL" id="CP133218">
    <property type="protein sequence ID" value="WML91919.1"/>
    <property type="molecule type" value="Genomic_DNA"/>
</dbReference>